<evidence type="ECO:0000313" key="2">
    <source>
        <dbReference type="Proteomes" id="UP000224460"/>
    </source>
</evidence>
<dbReference type="Proteomes" id="UP000224460">
    <property type="component" value="Unassembled WGS sequence"/>
</dbReference>
<sequence length="616" mass="70691">MQTKVLLEKWREKQQHIGIKNRILLMVSGLIVLCLLVASGIFIGVFGKNIRKEHIIYTQKLLNHTNSQLNNYFDELGAIANEANYNYYLQNYLIAEKQNEQAGDYRYQLSKEYMKNFEMSLKLFSYPLNSRSDVSTVMIFGKERLLLKKSIYSSLNLIKDYSQYEWYQKAVANPQQLVILGPSEHDFLVGNTEPNISLSKVISSYEDGTFLGVILIDINLNRITEICNAVYNSNGGDLWILNEKGEVVYTQGELYRGMNDLREPKLITAINSALEKTKRDDFTIWRNGVKYQAVYRPILGTEWKLVHMTSIPALTNSMYKTTFFIVLLVMLLLIIIILVLNSLLIEIVKPIIHLKEHMDLADEGNLDVTVEIFRNDETGMLAKSFNGMLKRIKNLMAEVVNEQEDKRKYELQALQAQINPHFLYNTLDSIIWMAEAQNKNIVPMTEALAKLFRISLNRGSEFIGIQDELEHVRNYLIIQSMRYVDKFEYTITLSDEVRYCKTIKLILQPIVENCIYHGIKKKRGKGHVSIIAYKKADYLKVKITDDGNGMNENMCKDILVKASRFDNSSGSGIGVKNVNERIKLYFGEEYGITYTSELGVGTTAILTLPIIEQSLG</sequence>
<comment type="caution">
    <text evidence="1">The sequence shown here is derived from an EMBL/GenBank/DDBJ whole genome shotgun (WGS) entry which is preliminary data.</text>
</comment>
<evidence type="ECO:0000313" key="1">
    <source>
        <dbReference type="EMBL" id="PHV69664.1"/>
    </source>
</evidence>
<protein>
    <submittedName>
        <fullName evidence="1">Uncharacterized protein</fullName>
    </submittedName>
</protein>
<reference evidence="1" key="1">
    <citation type="submission" date="2017-10" db="EMBL/GenBank/DDBJ databases">
        <title>Genome sequence of cellulolytic Lachnospiraceae bacterium XHS1971 isolated from hotspring sediment.</title>
        <authorList>
            <person name="Vasudevan G."/>
            <person name="Joshi A.J."/>
            <person name="Hivarkar S."/>
            <person name="Lanjekar V.B."/>
            <person name="Dhakephalkar P.K."/>
            <person name="Dagar S."/>
        </authorList>
    </citation>
    <scope>NUCLEOTIDE SEQUENCE</scope>
    <source>
        <strain evidence="1">XHS1971</strain>
    </source>
</reference>
<organism evidence="1 2">
    <name type="scientific">Sporanaerobium hydrogeniformans</name>
    <dbReference type="NCBI Taxonomy" id="3072179"/>
    <lineage>
        <taxon>Bacteria</taxon>
        <taxon>Bacillati</taxon>
        <taxon>Bacillota</taxon>
        <taxon>Clostridia</taxon>
        <taxon>Lachnospirales</taxon>
        <taxon>Lachnospiraceae</taxon>
        <taxon>Sporanaerobium</taxon>
    </lineage>
</organism>
<gene>
    <name evidence="1" type="ORF">CS063_14675</name>
</gene>
<accession>A0AC61D882</accession>
<dbReference type="EMBL" id="PEDL01000021">
    <property type="protein sequence ID" value="PHV69664.1"/>
    <property type="molecule type" value="Genomic_DNA"/>
</dbReference>
<proteinExistence type="predicted"/>
<keyword evidence="2" id="KW-1185">Reference proteome</keyword>
<name>A0AC61D882_9FIRM</name>